<dbReference type="EMBL" id="CBAT010000060">
    <property type="protein sequence ID" value="CCZ86695.1"/>
    <property type="molecule type" value="Genomic_DNA"/>
</dbReference>
<dbReference type="AlphaFoldDB" id="R5V8I7"/>
<evidence type="ECO:0000313" key="3">
    <source>
        <dbReference type="EMBL" id="CCZ86695.1"/>
    </source>
</evidence>
<evidence type="ECO:0000313" key="4">
    <source>
        <dbReference type="Proteomes" id="UP000018372"/>
    </source>
</evidence>
<organism evidence="3 4">
    <name type="scientific">Phocaeicola plebeius CAG:211</name>
    <dbReference type="NCBI Taxonomy" id="1263052"/>
    <lineage>
        <taxon>Bacteria</taxon>
        <taxon>Pseudomonadati</taxon>
        <taxon>Bacteroidota</taxon>
        <taxon>Bacteroidia</taxon>
        <taxon>Bacteroidales</taxon>
        <taxon>Bacteroidaceae</taxon>
        <taxon>Phocaeicola</taxon>
    </lineage>
</organism>
<dbReference type="Pfam" id="PF13102">
    <property type="entry name" value="Phage_int_SAM_5"/>
    <property type="match status" value="1"/>
</dbReference>
<dbReference type="InterPro" id="IPR010998">
    <property type="entry name" value="Integrase_recombinase_N"/>
</dbReference>
<dbReference type="InterPro" id="IPR025269">
    <property type="entry name" value="SAM-like_dom"/>
</dbReference>
<dbReference type="InterPro" id="IPR011010">
    <property type="entry name" value="DNA_brk_join_enz"/>
</dbReference>
<evidence type="ECO:0000259" key="2">
    <source>
        <dbReference type="Pfam" id="PF13102"/>
    </source>
</evidence>
<gene>
    <name evidence="3" type="ORF">BN536_01545</name>
</gene>
<protein>
    <submittedName>
        <fullName evidence="3">Site-specific recombinase phage integrase family</fullName>
    </submittedName>
</protein>
<accession>R5V8I7</accession>
<dbReference type="Gene3D" id="1.10.150.130">
    <property type="match status" value="1"/>
</dbReference>
<sequence length="189" mass="22044">MALSGQEWTFSDLTSHFNSFIDKDSSVFHFIQMQIQRKKQLGKVRSSETYQATLNSFMSFRCGVDLTFDMIDSELMELYEAELQNRGLTRNTSSFYLRILRTNYKLAVEKGLTQDCHPFKRVYCGIDKTVKRSLSFAKIKQIKELDLSLTPSLDFARDMFLFSFCTRGMSFVDMAYLKKKDLKNGYLTQ</sequence>
<dbReference type="Proteomes" id="UP000018372">
    <property type="component" value="Unassembled WGS sequence"/>
</dbReference>
<name>R5V8I7_9BACT</name>
<feature type="domain" description="Phage integrase SAM-like" evidence="2">
    <location>
        <begin position="26"/>
        <end position="115"/>
    </location>
</feature>
<comment type="caution">
    <text evidence="3">The sequence shown here is derived from an EMBL/GenBank/DDBJ whole genome shotgun (WGS) entry which is preliminary data.</text>
</comment>
<keyword evidence="1" id="KW-0238">DNA-binding</keyword>
<evidence type="ECO:0000256" key="1">
    <source>
        <dbReference type="ARBA" id="ARBA00023125"/>
    </source>
</evidence>
<reference evidence="3" key="1">
    <citation type="submission" date="2012-11" db="EMBL/GenBank/DDBJ databases">
        <title>Dependencies among metagenomic species, viruses, plasmids and units of genetic variation.</title>
        <authorList>
            <person name="Nielsen H.B."/>
            <person name="Almeida M."/>
            <person name="Juncker A.S."/>
            <person name="Rasmussen S."/>
            <person name="Li J."/>
            <person name="Sunagawa S."/>
            <person name="Plichta D."/>
            <person name="Gautier L."/>
            <person name="Le Chatelier E."/>
            <person name="Peletier E."/>
            <person name="Bonde I."/>
            <person name="Nielsen T."/>
            <person name="Manichanh C."/>
            <person name="Arumugam M."/>
            <person name="Batto J."/>
            <person name="Santos M.B.Q.D."/>
            <person name="Blom N."/>
            <person name="Borruel N."/>
            <person name="Burgdorf K.S."/>
            <person name="Boumezbeur F."/>
            <person name="Casellas F."/>
            <person name="Dore J."/>
            <person name="Guarner F."/>
            <person name="Hansen T."/>
            <person name="Hildebrand F."/>
            <person name="Kaas R.S."/>
            <person name="Kennedy S."/>
            <person name="Kristiansen K."/>
            <person name="Kultima J.R."/>
            <person name="Leonard P."/>
            <person name="Levenez F."/>
            <person name="Lund O."/>
            <person name="Moumen B."/>
            <person name="Le Paslier D."/>
            <person name="Pons N."/>
            <person name="Pedersen O."/>
            <person name="Prifti E."/>
            <person name="Qin J."/>
            <person name="Raes J."/>
            <person name="Tap J."/>
            <person name="Tims S."/>
            <person name="Ussery D.W."/>
            <person name="Yamada T."/>
            <person name="MetaHit consortium"/>
            <person name="Renault P."/>
            <person name="Sicheritz-Ponten T."/>
            <person name="Bork P."/>
            <person name="Wang J."/>
            <person name="Brunak S."/>
            <person name="Ehrlich S.D."/>
        </authorList>
    </citation>
    <scope>NUCLEOTIDE SEQUENCE [LARGE SCALE GENOMIC DNA]</scope>
</reference>
<dbReference type="SUPFAM" id="SSF56349">
    <property type="entry name" value="DNA breaking-rejoining enzymes"/>
    <property type="match status" value="1"/>
</dbReference>
<dbReference type="GO" id="GO:0003677">
    <property type="term" value="F:DNA binding"/>
    <property type="evidence" value="ECO:0007669"/>
    <property type="project" value="UniProtKB-KW"/>
</dbReference>
<proteinExistence type="predicted"/>